<comment type="catalytic activity">
    <reaction evidence="4">
        <text>dUMP + (6R)-5,10-methylene-5,6,7,8-tetrahydrofolate = 7,8-dihydrofolate + dTMP</text>
        <dbReference type="Rhea" id="RHEA:12104"/>
        <dbReference type="ChEBI" id="CHEBI:15636"/>
        <dbReference type="ChEBI" id="CHEBI:57451"/>
        <dbReference type="ChEBI" id="CHEBI:63528"/>
        <dbReference type="ChEBI" id="CHEBI:246422"/>
        <dbReference type="EC" id="2.1.1.45"/>
    </reaction>
</comment>
<feature type="binding site" description="in other chain" evidence="4">
    <location>
        <begin position="221"/>
        <end position="223"/>
    </location>
    <ligand>
        <name>dUMP</name>
        <dbReference type="ChEBI" id="CHEBI:246422"/>
        <note>ligand shared between dimeric partners</note>
    </ligand>
</feature>
<dbReference type="HAMAP" id="MF_00008">
    <property type="entry name" value="Thymidy_synth_bact"/>
    <property type="match status" value="1"/>
</dbReference>
<feature type="binding site" description="in other chain" evidence="4">
    <location>
        <position position="22"/>
    </location>
    <ligand>
        <name>dUMP</name>
        <dbReference type="ChEBI" id="CHEBI:246422"/>
        <note>ligand shared between dimeric partners</note>
    </ligand>
</feature>
<feature type="domain" description="Thymidylate synthase/dCMP hydroxymethylase" evidence="5">
    <location>
        <begin position="4"/>
        <end position="278"/>
    </location>
</feature>
<evidence type="ECO:0000256" key="3">
    <source>
        <dbReference type="ARBA" id="ARBA00022679"/>
    </source>
</evidence>
<dbReference type="OrthoDB" id="9774633at2"/>
<evidence type="ECO:0000256" key="2">
    <source>
        <dbReference type="ARBA" id="ARBA00022603"/>
    </source>
</evidence>
<dbReference type="GO" id="GO:0005829">
    <property type="term" value="C:cytosol"/>
    <property type="evidence" value="ECO:0007669"/>
    <property type="project" value="TreeGrafter"/>
</dbReference>
<dbReference type="NCBIfam" id="NF002497">
    <property type="entry name" value="PRK01827.1-3"/>
    <property type="match status" value="1"/>
</dbReference>
<evidence type="ECO:0000256" key="4">
    <source>
        <dbReference type="HAMAP-Rule" id="MF_00008"/>
    </source>
</evidence>
<dbReference type="CDD" id="cd00351">
    <property type="entry name" value="TS_Pyrimidine_HMase"/>
    <property type="match status" value="1"/>
</dbReference>
<sequence length="278" mass="31602">MDAPYLSILKDLLERGTLKSDRTGTGTRSLFGVSYRHDLSTGFPLLTTKKLHVRSILHELLWFLRGDTNIRYLHQNGVTIWDEWATPDGELGPVYGAQWRSWPNPDGTRTDQVQALLDSLRTKPDSRRHILNAWNVSFLPDESKSPVQNALEGRMALPPCHILYQFYIADGKLSCMLTQRSGDWFLGIPYNCASVAFLTHMIAQQLGLQPGEIVHSIGDAHLYLNHVEQARLQLTRTPRPLPRLIIKRQPDTLFAYRFEDFEIAGYDPHPHIAAPIAV</sequence>
<comment type="function">
    <text evidence="4">Catalyzes the reductive methylation of 2'-deoxyuridine-5'-monophosphate (dUMP) to 2'-deoxythymidine-5'-monophosphate (dTMP) while utilizing 5,10-methylenetetrahydrofolate (mTHF) as the methyl donor and reductant in the reaction, yielding dihydrofolate (DHF) as a by-product. This enzymatic reaction provides an intracellular de novo source of dTMP, an essential precursor for DNA biosynthesis.</text>
</comment>
<keyword evidence="4" id="KW-0963">Cytoplasm</keyword>
<accession>A0A2P5KEJ5</accession>
<proteinExistence type="inferred from homology"/>
<evidence type="ECO:0000259" key="5">
    <source>
        <dbReference type="Pfam" id="PF00303"/>
    </source>
</evidence>
<evidence type="ECO:0000313" key="7">
    <source>
        <dbReference type="Proteomes" id="UP000243096"/>
    </source>
</evidence>
<feature type="binding site" evidence="4">
    <location>
        <position position="52"/>
    </location>
    <ligand>
        <name>(6R)-5,10-methylene-5,6,7,8-tetrahydrofolate</name>
        <dbReference type="ChEBI" id="CHEBI:15636"/>
    </ligand>
</feature>
<feature type="binding site" evidence="4">
    <location>
        <begin position="127"/>
        <end position="128"/>
    </location>
    <ligand>
        <name>dUMP</name>
        <dbReference type="ChEBI" id="CHEBI:246422"/>
        <note>ligand shared between dimeric partners</note>
    </ligand>
</feature>
<dbReference type="SUPFAM" id="SSF55831">
    <property type="entry name" value="Thymidylate synthase/dCMP hydroxymethylase"/>
    <property type="match status" value="1"/>
</dbReference>
<comment type="pathway">
    <text evidence="4">Pyrimidine metabolism; dTTP biosynthesis.</text>
</comment>
<name>A0A2P5KEJ5_9BURK</name>
<dbReference type="EMBL" id="PRDW01000001">
    <property type="protein sequence ID" value="PPB85121.1"/>
    <property type="molecule type" value="Genomic_DNA"/>
</dbReference>
<comment type="subunit">
    <text evidence="4">Homodimer.</text>
</comment>
<dbReference type="PRINTS" id="PR00108">
    <property type="entry name" value="THYMDSNTHASE"/>
</dbReference>
<gene>
    <name evidence="4" type="primary">thyA</name>
    <name evidence="6" type="ORF">B0O95_101210</name>
</gene>
<organism evidence="6 7">
    <name type="scientific">Mycetohabitans endofungorum</name>
    <dbReference type="NCBI Taxonomy" id="417203"/>
    <lineage>
        <taxon>Bacteria</taxon>
        <taxon>Pseudomonadati</taxon>
        <taxon>Pseudomonadota</taxon>
        <taxon>Betaproteobacteria</taxon>
        <taxon>Burkholderiales</taxon>
        <taxon>Burkholderiaceae</taxon>
        <taxon>Mycetohabitans</taxon>
    </lineage>
</organism>
<feature type="active site" description="Nucleophile" evidence="4">
    <location>
        <position position="160"/>
    </location>
</feature>
<dbReference type="Proteomes" id="UP000243096">
    <property type="component" value="Unassembled WGS sequence"/>
</dbReference>
<dbReference type="RefSeq" id="WP_104076206.1">
    <property type="nucleotide sequence ID" value="NZ_CP062168.1"/>
</dbReference>
<feature type="binding site" evidence="4">
    <location>
        <position position="183"/>
    </location>
    <ligand>
        <name>(6R)-5,10-methylene-5,6,7,8-tetrahydrofolate</name>
        <dbReference type="ChEBI" id="CHEBI:15636"/>
    </ligand>
</feature>
<keyword evidence="7" id="KW-1185">Reference proteome</keyword>
<dbReference type="GO" id="GO:0004799">
    <property type="term" value="F:thymidylate synthase activity"/>
    <property type="evidence" value="ECO:0007669"/>
    <property type="project" value="UniProtKB-UniRule"/>
</dbReference>
<keyword evidence="3 4" id="KW-0808">Transferase</keyword>
<reference evidence="6 7" key="1">
    <citation type="submission" date="2018-01" db="EMBL/GenBank/DDBJ databases">
        <title>Genomic Encyclopedia of Type Strains, Phase III (KMG-III): the genomes of soil and plant-associated and newly described type strains.</title>
        <authorList>
            <person name="Whitman W."/>
        </authorList>
    </citation>
    <scope>NUCLEOTIDE SEQUENCE [LARGE SCALE GENOMIC DNA]</scope>
    <source>
        <strain evidence="6 7">HKI456</strain>
    </source>
</reference>
<dbReference type="Gene3D" id="3.30.572.10">
    <property type="entry name" value="Thymidylate synthase/dCMP hydroxymethylase domain"/>
    <property type="match status" value="1"/>
</dbReference>
<protein>
    <recommendedName>
        <fullName evidence="1 4">Thymidylate synthase</fullName>
        <shortName evidence="4">TS</shortName>
        <shortName evidence="4">TSase</shortName>
        <ecNumber evidence="1 4">2.1.1.45</ecNumber>
    </recommendedName>
</protein>
<dbReference type="InterPro" id="IPR000398">
    <property type="entry name" value="Thymidylate_synthase"/>
</dbReference>
<dbReference type="GO" id="GO:0032259">
    <property type="term" value="P:methylation"/>
    <property type="evidence" value="ECO:0007669"/>
    <property type="project" value="UniProtKB-KW"/>
</dbReference>
<dbReference type="Pfam" id="PF00303">
    <property type="entry name" value="Thymidylat_synt"/>
    <property type="match status" value="1"/>
</dbReference>
<feature type="binding site" evidence="4">
    <location>
        <position position="277"/>
    </location>
    <ligand>
        <name>(6R)-5,10-methylene-5,6,7,8-tetrahydrofolate</name>
        <dbReference type="ChEBI" id="CHEBI:15636"/>
    </ligand>
</feature>
<feature type="binding site" description="in other chain" evidence="4">
    <location>
        <position position="191"/>
    </location>
    <ligand>
        <name>dUMP</name>
        <dbReference type="ChEBI" id="CHEBI:246422"/>
        <note>ligand shared between dimeric partners</note>
    </ligand>
</feature>
<keyword evidence="2 4" id="KW-0489">Methyltransferase</keyword>
<dbReference type="InterPro" id="IPR045097">
    <property type="entry name" value="Thymidate_synth/dCMP_Mease"/>
</dbReference>
<dbReference type="GO" id="GO:0006231">
    <property type="term" value="P:dTMP biosynthetic process"/>
    <property type="evidence" value="ECO:0007669"/>
    <property type="project" value="UniProtKB-UniRule"/>
</dbReference>
<dbReference type="EC" id="2.1.1.45" evidence="1 4"/>
<evidence type="ECO:0000313" key="6">
    <source>
        <dbReference type="EMBL" id="PPB85121.1"/>
    </source>
</evidence>
<dbReference type="InterPro" id="IPR036926">
    <property type="entry name" value="Thymidate_synth/dCMP_Mease_sf"/>
</dbReference>
<comment type="subcellular location">
    <subcellularLocation>
        <location evidence="4">Cytoplasm</location>
    </subcellularLocation>
</comment>
<dbReference type="NCBIfam" id="TIGR03284">
    <property type="entry name" value="thym_sym"/>
    <property type="match status" value="2"/>
</dbReference>
<keyword evidence="4" id="KW-0545">Nucleotide biosynthesis</keyword>
<dbReference type="GO" id="GO:0006235">
    <property type="term" value="P:dTTP biosynthetic process"/>
    <property type="evidence" value="ECO:0007669"/>
    <property type="project" value="UniProtKB-UniRule"/>
</dbReference>
<dbReference type="UniPathway" id="UPA00575"/>
<feature type="binding site" description="in other chain" evidence="4">
    <location>
        <begin position="180"/>
        <end position="183"/>
    </location>
    <ligand>
        <name>dUMP</name>
        <dbReference type="ChEBI" id="CHEBI:246422"/>
        <note>ligand shared between dimeric partners</note>
    </ligand>
</feature>
<comment type="similarity">
    <text evidence="4">Belongs to the thymidylate synthase family. Bacterial-type ThyA subfamily.</text>
</comment>
<dbReference type="PANTHER" id="PTHR11548:SF9">
    <property type="entry name" value="THYMIDYLATE SYNTHASE"/>
    <property type="match status" value="1"/>
</dbReference>
<dbReference type="PANTHER" id="PTHR11548">
    <property type="entry name" value="THYMIDYLATE SYNTHASE 1"/>
    <property type="match status" value="1"/>
</dbReference>
<evidence type="ECO:0000256" key="1">
    <source>
        <dbReference type="ARBA" id="ARBA00011947"/>
    </source>
</evidence>
<comment type="caution">
    <text evidence="6">The sequence shown here is derived from an EMBL/GenBank/DDBJ whole genome shotgun (WGS) entry which is preliminary data.</text>
</comment>
<dbReference type="AlphaFoldDB" id="A0A2P5KEJ5"/>
<dbReference type="InterPro" id="IPR023451">
    <property type="entry name" value="Thymidate_synth/dCMP_Mease_dom"/>
</dbReference>